<proteinExistence type="predicted"/>
<dbReference type="AlphaFoldDB" id="A0A4U5LNF6"/>
<name>A0A4U5LNF6_STECR</name>
<gene>
    <name evidence="1" type="ORF">L596_030884</name>
</gene>
<reference evidence="1 2" key="1">
    <citation type="journal article" date="2015" name="Genome Biol.">
        <title>Comparative genomics of Steinernema reveals deeply conserved gene regulatory networks.</title>
        <authorList>
            <person name="Dillman A.R."/>
            <person name="Macchietto M."/>
            <person name="Porter C.F."/>
            <person name="Rogers A."/>
            <person name="Williams B."/>
            <person name="Antoshechkin I."/>
            <person name="Lee M.M."/>
            <person name="Goodwin Z."/>
            <person name="Lu X."/>
            <person name="Lewis E.E."/>
            <person name="Goodrich-Blair H."/>
            <person name="Stock S.P."/>
            <person name="Adams B.J."/>
            <person name="Sternberg P.W."/>
            <person name="Mortazavi A."/>
        </authorList>
    </citation>
    <scope>NUCLEOTIDE SEQUENCE [LARGE SCALE GENOMIC DNA]</scope>
    <source>
        <strain evidence="1 2">ALL</strain>
    </source>
</reference>
<dbReference type="Proteomes" id="UP000298663">
    <property type="component" value="Unassembled WGS sequence"/>
</dbReference>
<dbReference type="EMBL" id="AZBU02000016">
    <property type="protein sequence ID" value="TKR57411.1"/>
    <property type="molecule type" value="Genomic_DNA"/>
</dbReference>
<reference evidence="1 2" key="2">
    <citation type="journal article" date="2019" name="G3 (Bethesda)">
        <title>Hybrid Assembly of the Genome of the Entomopathogenic Nematode Steinernema carpocapsae Identifies the X-Chromosome.</title>
        <authorList>
            <person name="Serra L."/>
            <person name="Macchietto M."/>
            <person name="Macias-Munoz A."/>
            <person name="McGill C.J."/>
            <person name="Rodriguez I.M."/>
            <person name="Rodriguez B."/>
            <person name="Murad R."/>
            <person name="Mortazavi A."/>
        </authorList>
    </citation>
    <scope>NUCLEOTIDE SEQUENCE [LARGE SCALE GENOMIC DNA]</scope>
    <source>
        <strain evidence="1 2">ALL</strain>
    </source>
</reference>
<organism evidence="1 2">
    <name type="scientific">Steinernema carpocapsae</name>
    <name type="common">Entomopathogenic nematode</name>
    <dbReference type="NCBI Taxonomy" id="34508"/>
    <lineage>
        <taxon>Eukaryota</taxon>
        <taxon>Metazoa</taxon>
        <taxon>Ecdysozoa</taxon>
        <taxon>Nematoda</taxon>
        <taxon>Chromadorea</taxon>
        <taxon>Rhabditida</taxon>
        <taxon>Tylenchina</taxon>
        <taxon>Panagrolaimomorpha</taxon>
        <taxon>Strongyloidoidea</taxon>
        <taxon>Steinernematidae</taxon>
        <taxon>Steinernema</taxon>
    </lineage>
</organism>
<evidence type="ECO:0000313" key="2">
    <source>
        <dbReference type="Proteomes" id="UP000298663"/>
    </source>
</evidence>
<protein>
    <submittedName>
        <fullName evidence="1">Uncharacterized protein</fullName>
    </submittedName>
</protein>
<keyword evidence="2" id="KW-1185">Reference proteome</keyword>
<sequence length="92" mass="10001">MREPLGELTLFYSFSENSIVDKRYCLVTSKSSRSDTCCALASLSMLGEHAIIRVGITSPSETSLDRVSSQLKRGSSVPCHETCLATLRPAFG</sequence>
<evidence type="ECO:0000313" key="1">
    <source>
        <dbReference type="EMBL" id="TKR57411.1"/>
    </source>
</evidence>
<comment type="caution">
    <text evidence="1">The sequence shown here is derived from an EMBL/GenBank/DDBJ whole genome shotgun (WGS) entry which is preliminary data.</text>
</comment>
<accession>A0A4U5LNF6</accession>